<accession>A0ABW3U6B3</accession>
<dbReference type="Proteomes" id="UP001597264">
    <property type="component" value="Unassembled WGS sequence"/>
</dbReference>
<evidence type="ECO:0000313" key="2">
    <source>
        <dbReference type="Proteomes" id="UP001597264"/>
    </source>
</evidence>
<comment type="caution">
    <text evidence="1">The sequence shown here is derived from an EMBL/GenBank/DDBJ whole genome shotgun (WGS) entry which is preliminary data.</text>
</comment>
<sequence length="19" mass="2325">MFGFLCLHAFYPRPTVRIR</sequence>
<name>A0ABW3U6B3_9GAMM</name>
<reference evidence="2" key="1">
    <citation type="journal article" date="2019" name="Int. J. Syst. Evol. Microbiol.">
        <title>The Global Catalogue of Microorganisms (GCM) 10K type strain sequencing project: providing services to taxonomists for standard genome sequencing and annotation.</title>
        <authorList>
            <consortium name="The Broad Institute Genomics Platform"/>
            <consortium name="The Broad Institute Genome Sequencing Center for Infectious Disease"/>
            <person name="Wu L."/>
            <person name="Ma J."/>
        </authorList>
    </citation>
    <scope>NUCLEOTIDE SEQUENCE [LARGE SCALE GENOMIC DNA]</scope>
    <source>
        <strain evidence="2">CCUG 54356</strain>
    </source>
</reference>
<proteinExistence type="predicted"/>
<dbReference type="RefSeq" id="WP_377563742.1">
    <property type="nucleotide sequence ID" value="NZ_CP087715.1"/>
</dbReference>
<dbReference type="EMBL" id="JBHTLR010000007">
    <property type="protein sequence ID" value="MFD1216059.1"/>
    <property type="molecule type" value="Genomic_DNA"/>
</dbReference>
<evidence type="ECO:0000313" key="1">
    <source>
        <dbReference type="EMBL" id="MFD1216059.1"/>
    </source>
</evidence>
<keyword evidence="2" id="KW-1185">Reference proteome</keyword>
<gene>
    <name evidence="1" type="ORF">ACFQ2X_05565</name>
</gene>
<protein>
    <submittedName>
        <fullName evidence="1">Uncharacterized protein</fullName>
    </submittedName>
</protein>
<organism evidence="1 2">
    <name type="scientific">Microbulbifer celer</name>
    <dbReference type="NCBI Taxonomy" id="435905"/>
    <lineage>
        <taxon>Bacteria</taxon>
        <taxon>Pseudomonadati</taxon>
        <taxon>Pseudomonadota</taxon>
        <taxon>Gammaproteobacteria</taxon>
        <taxon>Cellvibrionales</taxon>
        <taxon>Microbulbiferaceae</taxon>
        <taxon>Microbulbifer</taxon>
    </lineage>
</organism>